<protein>
    <submittedName>
        <fullName evidence="1">Uncharacterized protein</fullName>
    </submittedName>
</protein>
<keyword evidence="2" id="KW-1185">Reference proteome</keyword>
<name>A0A8C3G499_CYCLU</name>
<dbReference type="Ensembl" id="ENSCLMT00005034600.1">
    <property type="protein sequence ID" value="ENSCLMP00005033214.1"/>
    <property type="gene ID" value="ENSCLMG00005015958.1"/>
</dbReference>
<evidence type="ECO:0000313" key="1">
    <source>
        <dbReference type="Ensembl" id="ENSCLMP00005033214.1"/>
    </source>
</evidence>
<evidence type="ECO:0000313" key="2">
    <source>
        <dbReference type="Proteomes" id="UP000694565"/>
    </source>
</evidence>
<dbReference type="AlphaFoldDB" id="A0A8C3G499"/>
<sequence>MNCDSYTMARATLSGVIGPVLTEIHKSSAEFFLFFVSDLVVAMASLQQQQLLAWRQKQQWQHTTKVVRRTSRGRVKRTTRQTVLYTPWLCLSVAKLQSWLKKSWTLSDIHLVIKIWC</sequence>
<organism evidence="1 2">
    <name type="scientific">Cyclopterus lumpus</name>
    <name type="common">Lumpsucker</name>
    <dbReference type="NCBI Taxonomy" id="8103"/>
    <lineage>
        <taxon>Eukaryota</taxon>
        <taxon>Metazoa</taxon>
        <taxon>Chordata</taxon>
        <taxon>Craniata</taxon>
        <taxon>Vertebrata</taxon>
        <taxon>Euteleostomi</taxon>
        <taxon>Actinopterygii</taxon>
        <taxon>Neopterygii</taxon>
        <taxon>Teleostei</taxon>
        <taxon>Neoteleostei</taxon>
        <taxon>Acanthomorphata</taxon>
        <taxon>Eupercaria</taxon>
        <taxon>Perciformes</taxon>
        <taxon>Cottioidei</taxon>
        <taxon>Cottales</taxon>
        <taxon>Cyclopteridae</taxon>
        <taxon>Cyclopterus</taxon>
    </lineage>
</organism>
<proteinExistence type="predicted"/>
<accession>A0A8C3G499</accession>
<reference evidence="1" key="2">
    <citation type="submission" date="2025-09" db="UniProtKB">
        <authorList>
            <consortium name="Ensembl"/>
        </authorList>
    </citation>
    <scope>IDENTIFICATION</scope>
</reference>
<dbReference type="Proteomes" id="UP000694565">
    <property type="component" value="Unplaced"/>
</dbReference>
<dbReference type="GeneTree" id="ENSGT00940000178718"/>
<reference evidence="1" key="1">
    <citation type="submission" date="2025-08" db="UniProtKB">
        <authorList>
            <consortium name="Ensembl"/>
        </authorList>
    </citation>
    <scope>IDENTIFICATION</scope>
</reference>